<accession>A0A0R1K5Y5</accession>
<gene>
    <name evidence="2" type="ORF">FD30_GL001536</name>
</gene>
<dbReference type="PATRIC" id="fig|1423773.3.peg.1582"/>
<dbReference type="OrthoDB" id="9976543at2"/>
<organism evidence="2 3">
    <name type="scientific">Levilactobacillus namurensis DSM 19117</name>
    <dbReference type="NCBI Taxonomy" id="1423773"/>
    <lineage>
        <taxon>Bacteria</taxon>
        <taxon>Bacillati</taxon>
        <taxon>Bacillota</taxon>
        <taxon>Bacilli</taxon>
        <taxon>Lactobacillales</taxon>
        <taxon>Lactobacillaceae</taxon>
        <taxon>Levilactobacillus</taxon>
    </lineage>
</organism>
<dbReference type="Proteomes" id="UP000051162">
    <property type="component" value="Unassembled WGS sequence"/>
</dbReference>
<keyword evidence="1" id="KW-0812">Transmembrane</keyword>
<evidence type="ECO:0000256" key="1">
    <source>
        <dbReference type="SAM" id="Phobius"/>
    </source>
</evidence>
<dbReference type="AlphaFoldDB" id="A0A0R1K5Y5"/>
<keyword evidence="1" id="KW-1133">Transmembrane helix</keyword>
<reference evidence="2 3" key="1">
    <citation type="journal article" date="2015" name="Genome Announc.">
        <title>Expanding the biotechnology potential of lactobacilli through comparative genomics of 213 strains and associated genera.</title>
        <authorList>
            <person name="Sun Z."/>
            <person name="Harris H.M."/>
            <person name="McCann A."/>
            <person name="Guo C."/>
            <person name="Argimon S."/>
            <person name="Zhang W."/>
            <person name="Yang X."/>
            <person name="Jeffery I.B."/>
            <person name="Cooney J.C."/>
            <person name="Kagawa T.F."/>
            <person name="Liu W."/>
            <person name="Song Y."/>
            <person name="Salvetti E."/>
            <person name="Wrobel A."/>
            <person name="Rasinkangas P."/>
            <person name="Parkhill J."/>
            <person name="Rea M.C."/>
            <person name="O'Sullivan O."/>
            <person name="Ritari J."/>
            <person name="Douillard F.P."/>
            <person name="Paul Ross R."/>
            <person name="Yang R."/>
            <person name="Briner A.E."/>
            <person name="Felis G.E."/>
            <person name="de Vos W.M."/>
            <person name="Barrangou R."/>
            <person name="Klaenhammer T.R."/>
            <person name="Caufield P.W."/>
            <person name="Cui Y."/>
            <person name="Zhang H."/>
            <person name="O'Toole P.W."/>
        </authorList>
    </citation>
    <scope>NUCLEOTIDE SEQUENCE [LARGE SCALE GENOMIC DNA]</scope>
    <source>
        <strain evidence="2 3">DSM 19117</strain>
    </source>
</reference>
<keyword evidence="1" id="KW-0472">Membrane</keyword>
<dbReference type="RefSeq" id="WP_056944078.1">
    <property type="nucleotide sequence ID" value="NZ_AZDT01000024.1"/>
</dbReference>
<dbReference type="EMBL" id="AZDT01000024">
    <property type="protein sequence ID" value="KRK76185.1"/>
    <property type="molecule type" value="Genomic_DNA"/>
</dbReference>
<sequence length="83" mass="9550">MTRWKKYGIYVLLLGGLVAFVYLGRQTTSAQQPIQEVQLVKRTNVKHTDELSNYSPDKRYRSGDLVIKNGSIYEVHVVAKDKH</sequence>
<proteinExistence type="predicted"/>
<evidence type="ECO:0000313" key="3">
    <source>
        <dbReference type="Proteomes" id="UP000051162"/>
    </source>
</evidence>
<comment type="caution">
    <text evidence="2">The sequence shown here is derived from an EMBL/GenBank/DDBJ whole genome shotgun (WGS) entry which is preliminary data.</text>
</comment>
<keyword evidence="3" id="KW-1185">Reference proteome</keyword>
<evidence type="ECO:0000313" key="2">
    <source>
        <dbReference type="EMBL" id="KRK76185.1"/>
    </source>
</evidence>
<name>A0A0R1K5Y5_9LACO</name>
<protein>
    <submittedName>
        <fullName evidence="2">Uncharacterized protein</fullName>
    </submittedName>
</protein>
<dbReference type="GeneID" id="84782874"/>
<feature type="transmembrane region" description="Helical" evidence="1">
    <location>
        <begin position="7"/>
        <end position="24"/>
    </location>
</feature>